<accession>U1FLV4</accession>
<name>U1FLV4_TRESO</name>
<dbReference type="GO" id="GO:0047444">
    <property type="term" value="F:N-acylneuraminate-9-phosphate synthase activity"/>
    <property type="evidence" value="ECO:0007669"/>
    <property type="project" value="TreeGrafter"/>
</dbReference>
<dbReference type="CDD" id="cd11615">
    <property type="entry name" value="SAF_NeuB_like"/>
    <property type="match status" value="1"/>
</dbReference>
<dbReference type="PANTHER" id="PTHR42966">
    <property type="entry name" value="N-ACETYLNEURAMINATE SYNTHASE"/>
    <property type="match status" value="1"/>
</dbReference>
<dbReference type="InterPro" id="IPR051690">
    <property type="entry name" value="PseI-like"/>
</dbReference>
<dbReference type="RefSeq" id="WP_021330202.1">
    <property type="nucleotide sequence ID" value="NZ_AUZJ01000029.1"/>
</dbReference>
<reference evidence="2 3" key="1">
    <citation type="submission" date="2013-08" db="EMBL/GenBank/DDBJ databases">
        <authorList>
            <person name="Durkin A.S."/>
            <person name="Haft D.R."/>
            <person name="McCorrison J."/>
            <person name="Torralba M."/>
            <person name="Gillis M."/>
            <person name="Haft D.H."/>
            <person name="Methe B."/>
            <person name="Sutton G."/>
            <person name="Nelson K.E."/>
        </authorList>
    </citation>
    <scope>NUCLEOTIDE SEQUENCE [LARGE SCALE GENOMIC DNA]</scope>
    <source>
        <strain evidence="2 3">VPI DR56BR1116</strain>
    </source>
</reference>
<organism evidence="2 3">
    <name type="scientific">Treponema socranskii subsp. socranskii VPI DR56BR1116 = ATCC 35536</name>
    <dbReference type="NCBI Taxonomy" id="1125725"/>
    <lineage>
        <taxon>Bacteria</taxon>
        <taxon>Pseudomonadati</taxon>
        <taxon>Spirochaetota</taxon>
        <taxon>Spirochaetia</taxon>
        <taxon>Spirochaetales</taxon>
        <taxon>Treponemataceae</taxon>
        <taxon>Treponema</taxon>
    </lineage>
</organism>
<feature type="non-terminal residue" evidence="2">
    <location>
        <position position="1"/>
    </location>
</feature>
<dbReference type="STRING" id="1125725.HMPREF1325_0414"/>
<protein>
    <submittedName>
        <fullName evidence="2">SAF domain protein</fullName>
    </submittedName>
</protein>
<evidence type="ECO:0000313" key="3">
    <source>
        <dbReference type="Proteomes" id="UP000016412"/>
    </source>
</evidence>
<dbReference type="InterPro" id="IPR057736">
    <property type="entry name" value="SAF_PseI/NeuA/NeuB"/>
</dbReference>
<dbReference type="PATRIC" id="fig|1125725.3.peg.1195"/>
<dbReference type="Proteomes" id="UP000016412">
    <property type="component" value="Unassembled WGS sequence"/>
</dbReference>
<dbReference type="InterPro" id="IPR036732">
    <property type="entry name" value="AFP_Neu5c_C_sf"/>
</dbReference>
<dbReference type="AlphaFoldDB" id="U1FLV4"/>
<dbReference type="Gene3D" id="3.20.20.70">
    <property type="entry name" value="Aldolase class I"/>
    <property type="match status" value="1"/>
</dbReference>
<evidence type="ECO:0000259" key="1">
    <source>
        <dbReference type="PROSITE" id="PS50844"/>
    </source>
</evidence>
<evidence type="ECO:0000313" key="2">
    <source>
        <dbReference type="EMBL" id="ERF60828.1"/>
    </source>
</evidence>
<sequence length="137" mass="14886">VPIGYSDHTQGIEIALAAAALGAVVLEKHFTLDRTMDGPDHKASIEVQELKALVDGVRKIERALGNGIKQPSPSERKNISIVRKSIVAACDIKAGEIFTDKNLACKRPGDGISPMNWYSVLGKKAKYDFAEDELIKL</sequence>
<dbReference type="Gene3D" id="3.90.1210.10">
    <property type="entry name" value="Antifreeze-like/N-acetylneuraminic acid synthase C-terminal domain"/>
    <property type="match status" value="1"/>
</dbReference>
<dbReference type="SUPFAM" id="SSF51269">
    <property type="entry name" value="AFP III-like domain"/>
    <property type="match status" value="1"/>
</dbReference>
<gene>
    <name evidence="2" type="ORF">HMPREF1325_0414</name>
</gene>
<dbReference type="Pfam" id="PF03102">
    <property type="entry name" value="NeuB"/>
    <property type="match status" value="1"/>
</dbReference>
<dbReference type="EMBL" id="AUZJ01000029">
    <property type="protein sequence ID" value="ERF60828.1"/>
    <property type="molecule type" value="Genomic_DNA"/>
</dbReference>
<dbReference type="GO" id="GO:0016051">
    <property type="term" value="P:carbohydrate biosynthetic process"/>
    <property type="evidence" value="ECO:0007669"/>
    <property type="project" value="InterPro"/>
</dbReference>
<dbReference type="SMART" id="SM00858">
    <property type="entry name" value="SAF"/>
    <property type="match status" value="1"/>
</dbReference>
<proteinExistence type="predicted"/>
<dbReference type="PANTHER" id="PTHR42966:SF1">
    <property type="entry name" value="SIALIC ACID SYNTHASE"/>
    <property type="match status" value="1"/>
</dbReference>
<dbReference type="InterPro" id="IPR013974">
    <property type="entry name" value="SAF"/>
</dbReference>
<dbReference type="PROSITE" id="PS50844">
    <property type="entry name" value="AFP_LIKE"/>
    <property type="match status" value="1"/>
</dbReference>
<dbReference type="InterPro" id="IPR013132">
    <property type="entry name" value="PseI/NeuA/B-like_N"/>
</dbReference>
<dbReference type="Pfam" id="PF08666">
    <property type="entry name" value="SAF"/>
    <property type="match status" value="1"/>
</dbReference>
<comment type="caution">
    <text evidence="2">The sequence shown here is derived from an EMBL/GenBank/DDBJ whole genome shotgun (WGS) entry which is preliminary data.</text>
</comment>
<feature type="domain" description="AFP-like" evidence="1">
    <location>
        <begin position="85"/>
        <end position="137"/>
    </location>
</feature>
<dbReference type="SUPFAM" id="SSF51569">
    <property type="entry name" value="Aldolase"/>
    <property type="match status" value="1"/>
</dbReference>
<dbReference type="InterPro" id="IPR006190">
    <property type="entry name" value="SAF_AFP_Neu5Ac"/>
</dbReference>
<dbReference type="eggNOG" id="COG2089">
    <property type="taxonomic scope" value="Bacteria"/>
</dbReference>
<dbReference type="InterPro" id="IPR013785">
    <property type="entry name" value="Aldolase_TIM"/>
</dbReference>